<evidence type="ECO:0000313" key="2">
    <source>
        <dbReference type="EMBL" id="ETK01062.1"/>
    </source>
</evidence>
<sequence>MTLRFMSLASGSSGNCYYVGTTDYGVLVDAGIGLRTIRKALRQADIDFERILAVLVTHDHGDHIKTVGCLGERCHIPVYATERGHTGINRSRYVDEPLRTAGRVIEKGVPFTIRDLTIEAFEIPHDSSDCVGYLITCGPHRLVIASDIGQPTDTIARYVARARHLVLEANYDEDMLRHGRYPYFLKERVAGPGGHLSNREAADLLAAHRAPDLRHVWLCHLSRENNRPELAYETVSRRLTEAGVRIAPDTLRLDVLQRNAPSDLFILD</sequence>
<dbReference type="Proteomes" id="UP000018837">
    <property type="component" value="Unassembled WGS sequence"/>
</dbReference>
<feature type="domain" description="Metallo-beta-lactamase" evidence="1">
    <location>
        <begin position="13"/>
        <end position="195"/>
    </location>
</feature>
<dbReference type="SMART" id="SM00849">
    <property type="entry name" value="Lactamase_B"/>
    <property type="match status" value="1"/>
</dbReference>
<dbReference type="Gene3D" id="3.60.15.10">
    <property type="entry name" value="Ribonuclease Z/Hydroxyacylglutathione hydrolase-like"/>
    <property type="match status" value="1"/>
</dbReference>
<name>W2C3L2_9BACT</name>
<dbReference type="AlphaFoldDB" id="W2C3L2"/>
<dbReference type="InterPro" id="IPR036866">
    <property type="entry name" value="RibonucZ/Hydroxyglut_hydro"/>
</dbReference>
<evidence type="ECO:0000259" key="1">
    <source>
        <dbReference type="SMART" id="SM00849"/>
    </source>
</evidence>
<proteinExistence type="predicted"/>
<organism evidence="2 3">
    <name type="scientific">Tannerella sp. oral taxon BU063 isolate Cell 2</name>
    <dbReference type="NCBI Taxonomy" id="1411148"/>
    <lineage>
        <taxon>Bacteria</taxon>
        <taxon>Pseudomonadati</taxon>
        <taxon>Bacteroidota</taxon>
        <taxon>Bacteroidia</taxon>
        <taxon>Bacteroidales</taxon>
        <taxon>Tannerellaceae</taxon>
        <taxon>Tannerella</taxon>
    </lineage>
</organism>
<dbReference type="EMBL" id="AYUF01000492">
    <property type="protein sequence ID" value="ETK01062.1"/>
    <property type="molecule type" value="Genomic_DNA"/>
</dbReference>
<dbReference type="PANTHER" id="PTHR47619:SF1">
    <property type="entry name" value="EXODEOXYRIBONUCLEASE WALJ"/>
    <property type="match status" value="1"/>
</dbReference>
<dbReference type="PATRIC" id="fig|1411148.3.peg.2027"/>
<dbReference type="InterPro" id="IPR001279">
    <property type="entry name" value="Metallo-B-lactamas"/>
</dbReference>
<dbReference type="InterPro" id="IPR052533">
    <property type="entry name" value="WalJ/YycJ-like"/>
</dbReference>
<protein>
    <submittedName>
        <fullName evidence="2">Metallo-beta-lactamase</fullName>
    </submittedName>
</protein>
<comment type="caution">
    <text evidence="2">The sequence shown here is derived from an EMBL/GenBank/DDBJ whole genome shotgun (WGS) entry which is preliminary data.</text>
</comment>
<dbReference type="PANTHER" id="PTHR47619">
    <property type="entry name" value="METALLO-HYDROLASE YYCJ-RELATED"/>
    <property type="match status" value="1"/>
</dbReference>
<evidence type="ECO:0000313" key="3">
    <source>
        <dbReference type="Proteomes" id="UP000018837"/>
    </source>
</evidence>
<dbReference type="SUPFAM" id="SSF56281">
    <property type="entry name" value="Metallo-hydrolase/oxidoreductase"/>
    <property type="match status" value="1"/>
</dbReference>
<reference evidence="2 3" key="1">
    <citation type="submission" date="2013-11" db="EMBL/GenBank/DDBJ databases">
        <title>Single cell genomics of uncultured Tannerella BU063 (oral taxon 286).</title>
        <authorList>
            <person name="Beall C.J."/>
            <person name="Campbell A.G."/>
            <person name="Griffen A.L."/>
            <person name="Podar M."/>
            <person name="Leys E.J."/>
        </authorList>
    </citation>
    <scope>NUCLEOTIDE SEQUENCE [LARGE SCALE GENOMIC DNA]</scope>
    <source>
        <strain evidence="2">Cell 2</strain>
    </source>
</reference>
<accession>W2C3L2</accession>
<dbReference type="Pfam" id="PF12706">
    <property type="entry name" value="Lactamase_B_2"/>
    <property type="match status" value="1"/>
</dbReference>
<gene>
    <name evidence="2" type="ORF">N425_12260</name>
</gene>